<dbReference type="Proteomes" id="UP000469452">
    <property type="component" value="Unassembled WGS sequence"/>
</dbReference>
<name>A0A6A5A9W3_APHAT</name>
<evidence type="ECO:0000256" key="1">
    <source>
        <dbReference type="SAM" id="SignalP"/>
    </source>
</evidence>
<dbReference type="VEuPathDB" id="FungiDB:H257_17263"/>
<feature type="non-terminal residue" evidence="2">
    <location>
        <position position="171"/>
    </location>
</feature>
<protein>
    <submittedName>
        <fullName evidence="2">Uncharacterized protein</fullName>
    </submittedName>
</protein>
<dbReference type="EMBL" id="VJMI01004881">
    <property type="protein sequence ID" value="KAF0771408.1"/>
    <property type="molecule type" value="Genomic_DNA"/>
</dbReference>
<keyword evidence="1" id="KW-0732">Signal</keyword>
<gene>
    <name evidence="2" type="ORF">AaE_002451</name>
</gene>
<organism evidence="2 3">
    <name type="scientific">Aphanomyces astaci</name>
    <name type="common">Crayfish plague agent</name>
    <dbReference type="NCBI Taxonomy" id="112090"/>
    <lineage>
        <taxon>Eukaryota</taxon>
        <taxon>Sar</taxon>
        <taxon>Stramenopiles</taxon>
        <taxon>Oomycota</taxon>
        <taxon>Saprolegniomycetes</taxon>
        <taxon>Saprolegniales</taxon>
        <taxon>Verrucalvaceae</taxon>
        <taxon>Aphanomyces</taxon>
    </lineage>
</organism>
<accession>A0A6A5A9W3</accession>
<sequence>MWVYLATGFLLLVAVGHGAPVVPDITTALVQSTRCTPTSTSTACLAYERCKSTHRCARGHEEYSIAQAKLEAFDQTYAQGSREQIPLVNDFEDWKTGVHHWTVPLDWKAPVQFNLDTFALPILGSLELTAGTIYIDTTAAVISGDVSFQGLLLQTPHRTVVAVFNFLTLRL</sequence>
<evidence type="ECO:0000313" key="3">
    <source>
        <dbReference type="Proteomes" id="UP000469452"/>
    </source>
</evidence>
<feature type="chain" id="PRO_5025664845" evidence="1">
    <location>
        <begin position="19"/>
        <end position="171"/>
    </location>
</feature>
<feature type="signal peptide" evidence="1">
    <location>
        <begin position="1"/>
        <end position="18"/>
    </location>
</feature>
<evidence type="ECO:0000313" key="2">
    <source>
        <dbReference type="EMBL" id="KAF0771408.1"/>
    </source>
</evidence>
<proteinExistence type="predicted"/>
<reference evidence="2 3" key="1">
    <citation type="submission" date="2019-06" db="EMBL/GenBank/DDBJ databases">
        <title>Genomics analysis of Aphanomyces spp. identifies a new class of oomycete effector associated with host adaptation.</title>
        <authorList>
            <person name="Gaulin E."/>
        </authorList>
    </citation>
    <scope>NUCLEOTIDE SEQUENCE [LARGE SCALE GENOMIC DNA]</scope>
    <source>
        <strain evidence="2 3">E</strain>
    </source>
</reference>
<comment type="caution">
    <text evidence="2">The sequence shown here is derived from an EMBL/GenBank/DDBJ whole genome shotgun (WGS) entry which is preliminary data.</text>
</comment>
<dbReference type="AlphaFoldDB" id="A0A6A5A9W3"/>